<proteinExistence type="predicted"/>
<sequence>MNAYELNELTPKYLVESGHNRCHPETCTCWNFRVFEKTSNGSKGENVLNSDSSKEVKQFLHENDPQYKNND</sequence>
<name>A0A8H9TJV1_VIBPH</name>
<reference evidence="2" key="1">
    <citation type="submission" date="2022-05" db="EMBL/GenBank/DDBJ databases">
        <title>Megaplasmid of Vibrio parahaemolyticus.</title>
        <authorList>
            <person name="Strauch E."/>
            <person name="Borowiak M."/>
        </authorList>
    </citation>
    <scope>NUCLEOTIDE SEQUENCE</scope>
    <source>
        <strain evidence="2">16-VB00198</strain>
        <plasmid evidence="2">pVP-16-VB00198-1</plasmid>
    </source>
</reference>
<evidence type="ECO:0000313" key="3">
    <source>
        <dbReference type="Proteomes" id="UP001163036"/>
    </source>
</evidence>
<dbReference type="RefSeq" id="WP_021486040.1">
    <property type="nucleotide sequence ID" value="NZ_CP062152.1"/>
</dbReference>
<evidence type="ECO:0000256" key="1">
    <source>
        <dbReference type="SAM" id="MobiDB-lite"/>
    </source>
</evidence>
<feature type="compositionally biased region" description="Basic and acidic residues" evidence="1">
    <location>
        <begin position="52"/>
        <end position="71"/>
    </location>
</feature>
<organism evidence="2 3">
    <name type="scientific">Vibrio parahaemolyticus</name>
    <dbReference type="NCBI Taxonomy" id="670"/>
    <lineage>
        <taxon>Bacteria</taxon>
        <taxon>Pseudomonadati</taxon>
        <taxon>Pseudomonadota</taxon>
        <taxon>Gammaproteobacteria</taxon>
        <taxon>Vibrionales</taxon>
        <taxon>Vibrionaceae</taxon>
        <taxon>Vibrio</taxon>
    </lineage>
</organism>
<geneLocation type="plasmid" evidence="2 3">
    <name>pVP-16-VB00198-1</name>
</geneLocation>
<keyword evidence="2" id="KW-0614">Plasmid</keyword>
<dbReference type="EMBL" id="CP097357">
    <property type="protein sequence ID" value="UYV29810.1"/>
    <property type="molecule type" value="Genomic_DNA"/>
</dbReference>
<feature type="compositionally biased region" description="Polar residues" evidence="1">
    <location>
        <begin position="40"/>
        <end position="51"/>
    </location>
</feature>
<feature type="region of interest" description="Disordered" evidence="1">
    <location>
        <begin position="40"/>
        <end position="71"/>
    </location>
</feature>
<dbReference type="AlphaFoldDB" id="A0A8H9TJV1"/>
<protein>
    <submittedName>
        <fullName evidence="2">Uncharacterized protein</fullName>
    </submittedName>
</protein>
<dbReference type="Proteomes" id="UP001163036">
    <property type="component" value="Plasmid pVP-16-VB00198-1"/>
</dbReference>
<evidence type="ECO:0000313" key="2">
    <source>
        <dbReference type="EMBL" id="UYV29810.1"/>
    </source>
</evidence>
<gene>
    <name evidence="2" type="ORF">M5598_27910</name>
</gene>
<accession>A0A8H9TJV1</accession>